<dbReference type="RefSeq" id="WP_092888555.1">
    <property type="nucleotide sequence ID" value="NZ_FOOI01000019.1"/>
</dbReference>
<reference evidence="11 12" key="1">
    <citation type="submission" date="2016-10" db="EMBL/GenBank/DDBJ databases">
        <authorList>
            <person name="de Groot N.N."/>
        </authorList>
    </citation>
    <scope>NUCLEOTIDE SEQUENCE [LARGE SCALE GENOMIC DNA]</scope>
    <source>
        <strain evidence="11 12">CPCC 202808</strain>
    </source>
</reference>
<evidence type="ECO:0000313" key="13">
    <source>
        <dbReference type="Proteomes" id="UP000533017"/>
    </source>
</evidence>
<dbReference type="InterPro" id="IPR020846">
    <property type="entry name" value="MFS_dom"/>
</dbReference>
<dbReference type="Proteomes" id="UP000533017">
    <property type="component" value="Unassembled WGS sequence"/>
</dbReference>
<evidence type="ECO:0000256" key="1">
    <source>
        <dbReference type="ARBA" id="ARBA00004651"/>
    </source>
</evidence>
<dbReference type="Proteomes" id="UP000199052">
    <property type="component" value="Unassembled WGS sequence"/>
</dbReference>
<dbReference type="Gene3D" id="1.20.1250.20">
    <property type="entry name" value="MFS general substrate transporter like domains"/>
    <property type="match status" value="1"/>
</dbReference>
<dbReference type="PANTHER" id="PTHR23513">
    <property type="entry name" value="INTEGRAL MEMBRANE EFFLUX PROTEIN-RELATED"/>
    <property type="match status" value="1"/>
</dbReference>
<keyword evidence="3" id="KW-1003">Cell membrane</keyword>
<comment type="subcellular location">
    <subcellularLocation>
        <location evidence="1">Cell membrane</location>
        <topology evidence="1">Multi-pass membrane protein</topology>
    </subcellularLocation>
</comment>
<dbReference type="Pfam" id="PF05977">
    <property type="entry name" value="MFS_3"/>
    <property type="match status" value="1"/>
</dbReference>
<evidence type="ECO:0000313" key="12">
    <source>
        <dbReference type="Proteomes" id="UP000199052"/>
    </source>
</evidence>
<protein>
    <submittedName>
        <fullName evidence="10">MFS family permease</fullName>
    </submittedName>
    <submittedName>
        <fullName evidence="11">Predicted arabinose efflux permease, MFS family</fullName>
    </submittedName>
</protein>
<dbReference type="GO" id="GO:0005886">
    <property type="term" value="C:plasma membrane"/>
    <property type="evidence" value="ECO:0007669"/>
    <property type="project" value="UniProtKB-SubCell"/>
</dbReference>
<evidence type="ECO:0000259" key="9">
    <source>
        <dbReference type="PROSITE" id="PS50850"/>
    </source>
</evidence>
<dbReference type="PANTHER" id="PTHR23513:SF6">
    <property type="entry name" value="MAJOR FACILITATOR SUPERFAMILY ASSOCIATED DOMAIN-CONTAINING PROTEIN"/>
    <property type="match status" value="1"/>
</dbReference>
<dbReference type="InterPro" id="IPR036259">
    <property type="entry name" value="MFS_trans_sf"/>
</dbReference>
<feature type="domain" description="Major facilitator superfamily (MFS) profile" evidence="9">
    <location>
        <begin position="233"/>
        <end position="452"/>
    </location>
</feature>
<keyword evidence="6 8" id="KW-0472">Membrane</keyword>
<dbReference type="OrthoDB" id="9793136at2"/>
<evidence type="ECO:0000256" key="3">
    <source>
        <dbReference type="ARBA" id="ARBA00022475"/>
    </source>
</evidence>
<dbReference type="CDD" id="cd06173">
    <property type="entry name" value="MFS_MefA_like"/>
    <property type="match status" value="1"/>
</dbReference>
<dbReference type="EMBL" id="FOOI01000019">
    <property type="protein sequence ID" value="SFH48539.1"/>
    <property type="molecule type" value="Genomic_DNA"/>
</dbReference>
<keyword evidence="13" id="KW-1185">Reference proteome</keyword>
<feature type="region of interest" description="Disordered" evidence="7">
    <location>
        <begin position="429"/>
        <end position="452"/>
    </location>
</feature>
<dbReference type="GO" id="GO:0022857">
    <property type="term" value="F:transmembrane transporter activity"/>
    <property type="evidence" value="ECO:0007669"/>
    <property type="project" value="InterPro"/>
</dbReference>
<evidence type="ECO:0000313" key="11">
    <source>
        <dbReference type="EMBL" id="SFH48539.1"/>
    </source>
</evidence>
<evidence type="ECO:0000256" key="7">
    <source>
        <dbReference type="SAM" id="MobiDB-lite"/>
    </source>
</evidence>
<evidence type="ECO:0000313" key="10">
    <source>
        <dbReference type="EMBL" id="NYH82098.1"/>
    </source>
</evidence>
<feature type="transmembrane region" description="Helical" evidence="8">
    <location>
        <begin position="89"/>
        <end position="120"/>
    </location>
</feature>
<feature type="transmembrane region" description="Helical" evidence="8">
    <location>
        <begin position="21"/>
        <end position="43"/>
    </location>
</feature>
<feature type="transmembrane region" description="Helical" evidence="8">
    <location>
        <begin position="389"/>
        <end position="406"/>
    </location>
</feature>
<evidence type="ECO:0000256" key="5">
    <source>
        <dbReference type="ARBA" id="ARBA00022989"/>
    </source>
</evidence>
<name>A0A1I3AFS1_9ACTN</name>
<sequence length="452" mass="46762">MSTAGTEATARPRSRRGLVGLLTSQAISLTGTRISAIALPWFVLVSTGSATKTGMVAFCEMAPYVVVKALTGPLVDRLGPRRVNVTGDLVSAVLVGAIPLLHLLGLLHFGVLLALVALLGAMRGPADSAKEVLIPDVVADAQVPTERVTGLTGTIERLASTIGPAVAGAIVGLLGPLSALVLDSVSFAVSAAIIATTAPRRHVTEEDHEEESVGGYVHQLREGFDYLRRERLLRSIIGMVAVTNLLDAAMFAVLLPVWARDSGRGPAAIGLVAAVMSAFAVGGSLLAATFAHRLPRRTTYLLGYFIAGAPRFVALALGAPVWLVLGVHAVAGFGSGFINPIIGAVVLERIPRRLLGRVNALGDAVCWAGIPFGGLLGGALIGLVGLSPVMLVFGGIYFLVTTLPGLRPEWHEMDRQRAAAALEEAEAEADRFPTAGGPGPTAGVGTDSGRIT</sequence>
<evidence type="ECO:0000256" key="8">
    <source>
        <dbReference type="SAM" id="Phobius"/>
    </source>
</evidence>
<accession>A0A1I3AFS1</accession>
<keyword evidence="5 8" id="KW-1133">Transmembrane helix</keyword>
<keyword evidence="2" id="KW-0813">Transport</keyword>
<dbReference type="STRING" id="504797.SAMN05421678_1198"/>
<feature type="transmembrane region" description="Helical" evidence="8">
    <location>
        <begin position="360"/>
        <end position="383"/>
    </location>
</feature>
<evidence type="ECO:0000256" key="6">
    <source>
        <dbReference type="ARBA" id="ARBA00023136"/>
    </source>
</evidence>
<keyword evidence="4 8" id="KW-0812">Transmembrane</keyword>
<feature type="transmembrane region" description="Helical" evidence="8">
    <location>
        <begin position="236"/>
        <end position="259"/>
    </location>
</feature>
<evidence type="ECO:0000256" key="2">
    <source>
        <dbReference type="ARBA" id="ARBA00022448"/>
    </source>
</evidence>
<dbReference type="AlphaFoldDB" id="A0A1I3AFS1"/>
<reference evidence="10 13" key="2">
    <citation type="submission" date="2020-07" db="EMBL/GenBank/DDBJ databases">
        <title>Sequencing the genomes of 1000 actinobacteria strains.</title>
        <authorList>
            <person name="Klenk H.-P."/>
        </authorList>
    </citation>
    <scope>NUCLEOTIDE SEQUENCE [LARGE SCALE GENOMIC DNA]</scope>
    <source>
        <strain evidence="10 13">DSM 45117</strain>
    </source>
</reference>
<evidence type="ECO:0000256" key="4">
    <source>
        <dbReference type="ARBA" id="ARBA00022692"/>
    </source>
</evidence>
<organism evidence="11 12">
    <name type="scientific">Actinopolymorpha cephalotaxi</name>
    <dbReference type="NCBI Taxonomy" id="504797"/>
    <lineage>
        <taxon>Bacteria</taxon>
        <taxon>Bacillati</taxon>
        <taxon>Actinomycetota</taxon>
        <taxon>Actinomycetes</taxon>
        <taxon>Propionibacteriales</taxon>
        <taxon>Actinopolymorphaceae</taxon>
        <taxon>Actinopolymorpha</taxon>
    </lineage>
</organism>
<dbReference type="SUPFAM" id="SSF103473">
    <property type="entry name" value="MFS general substrate transporter"/>
    <property type="match status" value="1"/>
</dbReference>
<feature type="transmembrane region" description="Helical" evidence="8">
    <location>
        <begin position="300"/>
        <end position="323"/>
    </location>
</feature>
<dbReference type="PROSITE" id="PS50850">
    <property type="entry name" value="MFS"/>
    <property type="match status" value="1"/>
</dbReference>
<dbReference type="EMBL" id="JACBZA010000001">
    <property type="protein sequence ID" value="NYH82098.1"/>
    <property type="molecule type" value="Genomic_DNA"/>
</dbReference>
<feature type="transmembrane region" description="Helical" evidence="8">
    <location>
        <begin position="265"/>
        <end position="288"/>
    </location>
</feature>
<dbReference type="InterPro" id="IPR010290">
    <property type="entry name" value="TM_effector"/>
</dbReference>
<feature type="transmembrane region" description="Helical" evidence="8">
    <location>
        <begin position="329"/>
        <end position="348"/>
    </location>
</feature>
<proteinExistence type="predicted"/>
<gene>
    <name evidence="10" type="ORF">FHR37_000949</name>
    <name evidence="11" type="ORF">SAMN05421678_1198</name>
</gene>